<evidence type="ECO:0000256" key="1">
    <source>
        <dbReference type="SAM" id="Phobius"/>
    </source>
</evidence>
<dbReference type="Proteomes" id="UP000621386">
    <property type="component" value="Unassembled WGS sequence"/>
</dbReference>
<dbReference type="EMBL" id="JAERRH010000003">
    <property type="protein sequence ID" value="MBL1104956.1"/>
    <property type="molecule type" value="Genomic_DNA"/>
</dbReference>
<keyword evidence="1" id="KW-1133">Transmembrane helix</keyword>
<keyword evidence="1" id="KW-0812">Transmembrane</keyword>
<evidence type="ECO:0000313" key="2">
    <source>
        <dbReference type="EMBL" id="MBL1104956.1"/>
    </source>
</evidence>
<protein>
    <recommendedName>
        <fullName evidence="4">DUF1453 domain-containing protein</fullName>
    </recommendedName>
</protein>
<name>A0ABS1NXX9_9ACTN</name>
<keyword evidence="1" id="KW-0472">Membrane</keyword>
<feature type="transmembrane region" description="Helical" evidence="1">
    <location>
        <begin position="36"/>
        <end position="58"/>
    </location>
</feature>
<feature type="transmembrane region" description="Helical" evidence="1">
    <location>
        <begin position="6"/>
        <end position="24"/>
    </location>
</feature>
<gene>
    <name evidence="2" type="ORF">JK361_10175</name>
</gene>
<dbReference type="RefSeq" id="WP_201815406.1">
    <property type="nucleotide sequence ID" value="NZ_JAERRH010000003.1"/>
</dbReference>
<organism evidence="2 3">
    <name type="scientific">Streptomyces musisoli</name>
    <dbReference type="NCBI Taxonomy" id="2802280"/>
    <lineage>
        <taxon>Bacteria</taxon>
        <taxon>Bacillati</taxon>
        <taxon>Actinomycetota</taxon>
        <taxon>Actinomycetes</taxon>
        <taxon>Kitasatosporales</taxon>
        <taxon>Streptomycetaceae</taxon>
        <taxon>Streptomyces</taxon>
    </lineage>
</organism>
<evidence type="ECO:0008006" key="4">
    <source>
        <dbReference type="Google" id="ProtNLM"/>
    </source>
</evidence>
<feature type="transmembrane region" description="Helical" evidence="1">
    <location>
        <begin position="70"/>
        <end position="89"/>
    </location>
</feature>
<keyword evidence="3" id="KW-1185">Reference proteome</keyword>
<reference evidence="2 3" key="1">
    <citation type="submission" date="2021-01" db="EMBL/GenBank/DDBJ databases">
        <title>WGS of actinomycetes isolated from Thailand.</title>
        <authorList>
            <person name="Thawai C."/>
        </authorList>
    </citation>
    <scope>NUCLEOTIDE SEQUENCE [LARGE SCALE GENOMIC DNA]</scope>
    <source>
        <strain evidence="2 3">CH5-8</strain>
    </source>
</reference>
<accession>A0ABS1NXX9</accession>
<sequence length="106" mass="11661">MLYTLALYILLGVGLAASAGFLVLHHPRHPFRITEINSSGWVIIIGLIYARSLVLLGIRGSTPHGPWWDTGLSIGLLAATTAVLLIRFVSYLRYLRDHPEDPPTVS</sequence>
<evidence type="ECO:0000313" key="3">
    <source>
        <dbReference type="Proteomes" id="UP000621386"/>
    </source>
</evidence>
<proteinExistence type="predicted"/>
<comment type="caution">
    <text evidence="2">The sequence shown here is derived from an EMBL/GenBank/DDBJ whole genome shotgun (WGS) entry which is preliminary data.</text>
</comment>